<dbReference type="RefSeq" id="YP_004324076.1">
    <property type="nucleotide sequence ID" value="NC_015287.1"/>
</dbReference>
<organism evidence="2 3">
    <name type="scientific">Synechococcus phage S-SSM7</name>
    <dbReference type="NCBI Taxonomy" id="445686"/>
    <lineage>
        <taxon>Viruses</taxon>
        <taxon>Duplodnaviria</taxon>
        <taxon>Heunggongvirae</taxon>
        <taxon>Uroviricota</taxon>
        <taxon>Caudoviricetes</taxon>
        <taxon>Pantevenvirales</taxon>
        <taxon>Kyanoviridae</taxon>
        <taxon>Lipsvirus</taxon>
        <taxon>Lipsvirus ssm7</taxon>
    </lineage>
</organism>
<keyword evidence="3" id="KW-1185">Reference proteome</keyword>
<reference evidence="2 3" key="1">
    <citation type="journal article" date="2010" name="Environ. Microbiol.">
        <title>Genomic analysis of oceanic cyanobacterial myoviruses compared with T4-like myoviruses from diverse hosts and environments.</title>
        <authorList>
            <person name="Sullivan M.B."/>
            <person name="Huang K.H."/>
            <person name="Ignacio-Espinoza J.C."/>
            <person name="Berlin A.M."/>
            <person name="Kelly L."/>
            <person name="Weigele P.R."/>
            <person name="DeFrancesco A.S."/>
            <person name="Kern S.E."/>
            <person name="Thompson L.R."/>
            <person name="Young S."/>
            <person name="Yandava C."/>
            <person name="Fu R."/>
            <person name="Krastins B."/>
            <person name="Chase M."/>
            <person name="Sarracino D."/>
            <person name="Osburne M.S."/>
            <person name="Henn M.R."/>
            <person name="Chisholm S.W."/>
        </authorList>
    </citation>
    <scope>NUCLEOTIDE SEQUENCE [LARGE SCALE GENOMIC DNA]</scope>
    <source>
        <strain evidence="2">8109-3</strain>
    </source>
</reference>
<dbReference type="Proteomes" id="UP000006527">
    <property type="component" value="Segment"/>
</dbReference>
<proteinExistence type="predicted"/>
<dbReference type="GeneID" id="10328592"/>
<name>E3SKU1_9CAUD</name>
<dbReference type="EMBL" id="GU071098">
    <property type="protein sequence ID" value="ADO98089.1"/>
    <property type="molecule type" value="Genomic_DNA"/>
</dbReference>
<evidence type="ECO:0000313" key="3">
    <source>
        <dbReference type="Proteomes" id="UP000006527"/>
    </source>
</evidence>
<keyword evidence="1" id="KW-0175">Coiled coil</keyword>
<sequence length="100" mass="11346">MTDKNRMSREEYLKRCEEVEDTAYAEKGHPQTFGNNLLLQNIDAFGAEIAKLSTAVRTLERAANDAELRIIGLEQEIEVLSREVEIGKTHTHDSKEEPTT</sequence>
<feature type="coiled-coil region" evidence="1">
    <location>
        <begin position="49"/>
        <end position="83"/>
    </location>
</feature>
<gene>
    <name evidence="2" type="ORF">SSSM7_023</name>
</gene>
<protein>
    <submittedName>
        <fullName evidence="2">Uncharacterized protein</fullName>
    </submittedName>
</protein>
<evidence type="ECO:0000313" key="2">
    <source>
        <dbReference type="EMBL" id="ADO98089.1"/>
    </source>
</evidence>
<dbReference type="KEGG" id="vg:10328592"/>
<evidence type="ECO:0000256" key="1">
    <source>
        <dbReference type="SAM" id="Coils"/>
    </source>
</evidence>
<accession>E3SKU1</accession>